<keyword evidence="2" id="KW-1185">Reference proteome</keyword>
<dbReference type="KEGG" id="tet:TTHERM_00290860"/>
<evidence type="ECO:0000313" key="2">
    <source>
        <dbReference type="Proteomes" id="UP000009168"/>
    </source>
</evidence>
<name>I7MKH9_TETTS</name>
<dbReference type="InParanoid" id="I7MKH9"/>
<gene>
    <name evidence="1" type="ORF">TTHERM_00290860</name>
</gene>
<accession>I7MKH9</accession>
<proteinExistence type="predicted"/>
<dbReference type="AlphaFoldDB" id="I7MKH9"/>
<dbReference type="GeneID" id="7839585"/>
<reference evidence="2" key="1">
    <citation type="journal article" date="2006" name="PLoS Biol.">
        <title>Macronuclear genome sequence of the ciliate Tetrahymena thermophila, a model eukaryote.</title>
        <authorList>
            <person name="Eisen J.A."/>
            <person name="Coyne R.S."/>
            <person name="Wu M."/>
            <person name="Wu D."/>
            <person name="Thiagarajan M."/>
            <person name="Wortman J.R."/>
            <person name="Badger J.H."/>
            <person name="Ren Q."/>
            <person name="Amedeo P."/>
            <person name="Jones K.M."/>
            <person name="Tallon L.J."/>
            <person name="Delcher A.L."/>
            <person name="Salzberg S.L."/>
            <person name="Silva J.C."/>
            <person name="Haas B.J."/>
            <person name="Majoros W.H."/>
            <person name="Farzad M."/>
            <person name="Carlton J.M."/>
            <person name="Smith R.K. Jr."/>
            <person name="Garg J."/>
            <person name="Pearlman R.E."/>
            <person name="Karrer K.M."/>
            <person name="Sun L."/>
            <person name="Manning G."/>
            <person name="Elde N.C."/>
            <person name="Turkewitz A.P."/>
            <person name="Asai D.J."/>
            <person name="Wilkes D.E."/>
            <person name="Wang Y."/>
            <person name="Cai H."/>
            <person name="Collins K."/>
            <person name="Stewart B.A."/>
            <person name="Lee S.R."/>
            <person name="Wilamowska K."/>
            <person name="Weinberg Z."/>
            <person name="Ruzzo W.L."/>
            <person name="Wloga D."/>
            <person name="Gaertig J."/>
            <person name="Frankel J."/>
            <person name="Tsao C.-C."/>
            <person name="Gorovsky M.A."/>
            <person name="Keeling P.J."/>
            <person name="Waller R.F."/>
            <person name="Patron N.J."/>
            <person name="Cherry J.M."/>
            <person name="Stover N.A."/>
            <person name="Krieger C.J."/>
            <person name="del Toro C."/>
            <person name="Ryder H.F."/>
            <person name="Williamson S.C."/>
            <person name="Barbeau R.A."/>
            <person name="Hamilton E.P."/>
            <person name="Orias E."/>
        </authorList>
    </citation>
    <scope>NUCLEOTIDE SEQUENCE [LARGE SCALE GENOMIC DNA]</scope>
    <source>
        <strain evidence="2">SB210</strain>
    </source>
</reference>
<organism evidence="1 2">
    <name type="scientific">Tetrahymena thermophila (strain SB210)</name>
    <dbReference type="NCBI Taxonomy" id="312017"/>
    <lineage>
        <taxon>Eukaryota</taxon>
        <taxon>Sar</taxon>
        <taxon>Alveolata</taxon>
        <taxon>Ciliophora</taxon>
        <taxon>Intramacronucleata</taxon>
        <taxon>Oligohymenophorea</taxon>
        <taxon>Hymenostomatida</taxon>
        <taxon>Tetrahymenina</taxon>
        <taxon>Tetrahymenidae</taxon>
        <taxon>Tetrahymena</taxon>
    </lineage>
</organism>
<evidence type="ECO:0000313" key="1">
    <source>
        <dbReference type="EMBL" id="EAR98458.2"/>
    </source>
</evidence>
<protein>
    <submittedName>
        <fullName evidence="1">Uncharacterized protein</fullName>
    </submittedName>
</protein>
<dbReference type="Proteomes" id="UP000009168">
    <property type="component" value="Unassembled WGS sequence"/>
</dbReference>
<dbReference type="EMBL" id="GG662651">
    <property type="protein sequence ID" value="EAR98458.2"/>
    <property type="molecule type" value="Genomic_DNA"/>
</dbReference>
<sequence>MEFINQNIKQDEFLLVNLKGNFYVMEYLEGEDEFGQKQILNNAQSKGLAIYYINVVQKLREKFNKQKIQQQLQSILNQQIYYKLIETDEANEMARMNMYSDDSSEDLGIDDYTAAADESFDASKQITFKIAEYAKIREICKNIDIFIESLLSQAITGTDNPHFSSTSGFVKDQENDAHCLTYSYVDDSIYNLYIRLVKPQVLDKILANPLKVNLNLLHIDDEGFSKSPSYSYFNDIQNSFRKLNIQLEVKNLQLNIYFKKRKKESNQNPKKFFQNYMNYVKKVFIDMDQIYTKQILEIYVQFNDSQSQYLTQHINQYMSSTFQQDCQNLSNKFDINKYQIQVLLHNTLNAVILNDIKVNLVNTKSDQFIKKIYYSNELKSNWFQFLGLNNNISFIHTQQFNDSSDIKYVKYKFKTHKKNKKDENHQNNAVMNYLNYQYNSQNNLEYLSQSSMTSLSGFSSDNQLFKQDFENFSSFEELKKKSGELSGEEQEYANFLSKNKKNKNVIRHNIFDIYKNLIETHFRDQTFVFCAYDTHSKQLQSISKNTCMPFNIYELIHAKTSIMLSILAYKLHVAEFISYKPNLYIWDQYLE</sequence>
<dbReference type="RefSeq" id="XP_001018703.2">
    <property type="nucleotide sequence ID" value="XM_001018703.2"/>
</dbReference>